<dbReference type="PANTHER" id="PTHR15741">
    <property type="entry name" value="BASIC HELIX-LOOP-HELIX ZIP TRANSCRIPTION FACTOR"/>
    <property type="match status" value="1"/>
</dbReference>
<dbReference type="InterPro" id="IPR011598">
    <property type="entry name" value="bHLH_dom"/>
</dbReference>
<feature type="compositionally biased region" description="Polar residues" evidence="6">
    <location>
        <begin position="1"/>
        <end position="18"/>
    </location>
</feature>
<evidence type="ECO:0000256" key="1">
    <source>
        <dbReference type="ARBA" id="ARBA00004123"/>
    </source>
</evidence>
<dbReference type="InterPro" id="IPR036638">
    <property type="entry name" value="HLH_DNA-bd_sf"/>
</dbReference>
<keyword evidence="4" id="KW-0804">Transcription</keyword>
<evidence type="ECO:0000313" key="8">
    <source>
        <dbReference type="EMBL" id="CAG8528773.1"/>
    </source>
</evidence>
<feature type="region of interest" description="Disordered" evidence="6">
    <location>
        <begin position="45"/>
        <end position="136"/>
    </location>
</feature>
<dbReference type="OrthoDB" id="5778525at2759"/>
<evidence type="ECO:0000256" key="4">
    <source>
        <dbReference type="ARBA" id="ARBA00023163"/>
    </source>
</evidence>
<reference evidence="8" key="1">
    <citation type="submission" date="2021-06" db="EMBL/GenBank/DDBJ databases">
        <authorList>
            <person name="Kallberg Y."/>
            <person name="Tangrot J."/>
            <person name="Rosling A."/>
        </authorList>
    </citation>
    <scope>NUCLEOTIDE SEQUENCE</scope>
    <source>
        <strain evidence="8">FL130A</strain>
    </source>
</reference>
<feature type="compositionally biased region" description="Polar residues" evidence="6">
    <location>
        <begin position="351"/>
        <end position="361"/>
    </location>
</feature>
<comment type="caution">
    <text evidence="8">The sequence shown here is derived from an EMBL/GenBank/DDBJ whole genome shotgun (WGS) entry which is preliminary data.</text>
</comment>
<dbReference type="PANTHER" id="PTHR15741:SF27">
    <property type="entry name" value="TRANSCRIPTION FACTOR AP-4"/>
    <property type="match status" value="1"/>
</dbReference>
<feature type="region of interest" description="Disordered" evidence="6">
    <location>
        <begin position="294"/>
        <end position="361"/>
    </location>
</feature>
<name>A0A9N9AFV0_9GLOM</name>
<dbReference type="AlphaFoldDB" id="A0A9N9AFV0"/>
<evidence type="ECO:0000313" key="9">
    <source>
        <dbReference type="Proteomes" id="UP000789508"/>
    </source>
</evidence>
<dbReference type="GO" id="GO:0046983">
    <property type="term" value="F:protein dimerization activity"/>
    <property type="evidence" value="ECO:0007669"/>
    <property type="project" value="InterPro"/>
</dbReference>
<dbReference type="EMBL" id="CAJVPS010001195">
    <property type="protein sequence ID" value="CAG8528773.1"/>
    <property type="molecule type" value="Genomic_DNA"/>
</dbReference>
<dbReference type="Gene3D" id="4.10.280.10">
    <property type="entry name" value="Helix-loop-helix DNA-binding domain"/>
    <property type="match status" value="1"/>
</dbReference>
<evidence type="ECO:0000256" key="6">
    <source>
        <dbReference type="SAM" id="MobiDB-lite"/>
    </source>
</evidence>
<dbReference type="Pfam" id="PF00010">
    <property type="entry name" value="HLH"/>
    <property type="match status" value="1"/>
</dbReference>
<evidence type="ECO:0000256" key="3">
    <source>
        <dbReference type="ARBA" id="ARBA00023125"/>
    </source>
</evidence>
<dbReference type="SUPFAM" id="SSF47459">
    <property type="entry name" value="HLH, helix-loop-helix DNA-binding domain"/>
    <property type="match status" value="1"/>
</dbReference>
<evidence type="ECO:0000256" key="5">
    <source>
        <dbReference type="ARBA" id="ARBA00023242"/>
    </source>
</evidence>
<feature type="region of interest" description="Disordered" evidence="6">
    <location>
        <begin position="1"/>
        <end position="31"/>
    </location>
</feature>
<feature type="compositionally biased region" description="Polar residues" evidence="6">
    <location>
        <begin position="294"/>
        <end position="312"/>
    </location>
</feature>
<protein>
    <submittedName>
        <fullName evidence="8">10553_t:CDS:1</fullName>
    </submittedName>
</protein>
<gene>
    <name evidence="8" type="ORF">ALEPTO_LOCUS4834</name>
</gene>
<dbReference type="GO" id="GO:0000981">
    <property type="term" value="F:DNA-binding transcription factor activity, RNA polymerase II-specific"/>
    <property type="evidence" value="ECO:0007669"/>
    <property type="project" value="TreeGrafter"/>
</dbReference>
<dbReference type="GO" id="GO:0005634">
    <property type="term" value="C:nucleus"/>
    <property type="evidence" value="ECO:0007669"/>
    <property type="project" value="UniProtKB-SubCell"/>
</dbReference>
<feature type="compositionally biased region" description="Polar residues" evidence="6">
    <location>
        <begin position="197"/>
        <end position="214"/>
    </location>
</feature>
<feature type="compositionally biased region" description="Low complexity" evidence="6">
    <location>
        <begin position="19"/>
        <end position="30"/>
    </location>
</feature>
<feature type="compositionally biased region" description="Basic and acidic residues" evidence="6">
    <location>
        <begin position="317"/>
        <end position="328"/>
    </location>
</feature>
<feature type="compositionally biased region" description="Low complexity" evidence="6">
    <location>
        <begin position="45"/>
        <end position="57"/>
    </location>
</feature>
<dbReference type="PROSITE" id="PS50888">
    <property type="entry name" value="BHLH"/>
    <property type="match status" value="1"/>
</dbReference>
<accession>A0A9N9AFV0</accession>
<evidence type="ECO:0000259" key="7">
    <source>
        <dbReference type="PROSITE" id="PS50888"/>
    </source>
</evidence>
<dbReference type="Proteomes" id="UP000789508">
    <property type="component" value="Unassembled WGS sequence"/>
</dbReference>
<keyword evidence="3" id="KW-0238">DNA-binding</keyword>
<dbReference type="InterPro" id="IPR052207">
    <property type="entry name" value="Max-like/E-box_TFs"/>
</dbReference>
<dbReference type="CDD" id="cd11404">
    <property type="entry name" value="bHLHzip_Mlx_like"/>
    <property type="match status" value="1"/>
</dbReference>
<proteinExistence type="predicted"/>
<organism evidence="8 9">
    <name type="scientific">Ambispora leptoticha</name>
    <dbReference type="NCBI Taxonomy" id="144679"/>
    <lineage>
        <taxon>Eukaryota</taxon>
        <taxon>Fungi</taxon>
        <taxon>Fungi incertae sedis</taxon>
        <taxon>Mucoromycota</taxon>
        <taxon>Glomeromycotina</taxon>
        <taxon>Glomeromycetes</taxon>
        <taxon>Archaeosporales</taxon>
        <taxon>Ambisporaceae</taxon>
        <taxon>Ambispora</taxon>
    </lineage>
</organism>
<evidence type="ECO:0000256" key="2">
    <source>
        <dbReference type="ARBA" id="ARBA00023015"/>
    </source>
</evidence>
<keyword evidence="5" id="KW-0539">Nucleus</keyword>
<dbReference type="SMART" id="SM00353">
    <property type="entry name" value="HLH"/>
    <property type="match status" value="1"/>
</dbReference>
<feature type="compositionally biased region" description="Polar residues" evidence="6">
    <location>
        <begin position="69"/>
        <end position="94"/>
    </location>
</feature>
<keyword evidence="2" id="KW-0805">Transcription regulation</keyword>
<comment type="subcellular location">
    <subcellularLocation>
        <location evidence="1">Nucleus</location>
    </subcellularLocation>
</comment>
<sequence length="361" mass="40391">MDIVQLLSNPISTGNTLKSNSSSPPSSANNRQEQMYYQSTKYNYNNLANRNNHNNNNTPQESLYKGDNNLPSISYKLESTNHQQPYHHPNSTYRQNQTPLLSQQPPPPQHHHHPIPNQHQHLNVPAPPTHTHSQTPNRRLAHILSEQKRRENINSGFEELKNIVPTCRGHADSKAVILRKAVRYIQNLESEVEKLRQQNGNLSPKTGSITSGDSDASPDISAKTLSNGMNAAAAGNLGRNSCAMSTFNGTSPVNVAKNKIYTNESPTPTTTTHFYHQTKKASIEHNYQNVPDTWHSSRASLHTPSPISSAISSDEEPNYKNEDIEWKRSISPISNHDEDYTKSRPPPTFNGYEQTNAKITA</sequence>
<dbReference type="GO" id="GO:0000978">
    <property type="term" value="F:RNA polymerase II cis-regulatory region sequence-specific DNA binding"/>
    <property type="evidence" value="ECO:0007669"/>
    <property type="project" value="TreeGrafter"/>
</dbReference>
<keyword evidence="9" id="KW-1185">Reference proteome</keyword>
<feature type="region of interest" description="Disordered" evidence="6">
    <location>
        <begin position="195"/>
        <end position="218"/>
    </location>
</feature>
<feature type="domain" description="BHLH" evidence="7">
    <location>
        <begin position="137"/>
        <end position="188"/>
    </location>
</feature>